<organism evidence="1">
    <name type="scientific">marine sediment metagenome</name>
    <dbReference type="NCBI Taxonomy" id="412755"/>
    <lineage>
        <taxon>unclassified sequences</taxon>
        <taxon>metagenomes</taxon>
        <taxon>ecological metagenomes</taxon>
    </lineage>
</organism>
<comment type="caution">
    <text evidence="1">The sequence shown here is derived from an EMBL/GenBank/DDBJ whole genome shotgun (WGS) entry which is preliminary data.</text>
</comment>
<name>X1CJ48_9ZZZZ</name>
<evidence type="ECO:0000313" key="1">
    <source>
        <dbReference type="EMBL" id="GAH07707.1"/>
    </source>
</evidence>
<dbReference type="EMBL" id="BART01038799">
    <property type="protein sequence ID" value="GAH07707.1"/>
    <property type="molecule type" value="Genomic_DNA"/>
</dbReference>
<sequence>MPPPLTCLLSMQMALIAQISPRPPMAVLSDARIPGEVGLTLAY</sequence>
<gene>
    <name evidence="1" type="ORF">S01H4_64134</name>
</gene>
<proteinExistence type="predicted"/>
<reference evidence="1" key="1">
    <citation type="journal article" date="2014" name="Front. Microbiol.">
        <title>High frequency of phylogenetically diverse reductive dehalogenase-homologous genes in deep subseafloor sedimentary metagenomes.</title>
        <authorList>
            <person name="Kawai M."/>
            <person name="Futagami T."/>
            <person name="Toyoda A."/>
            <person name="Takaki Y."/>
            <person name="Nishi S."/>
            <person name="Hori S."/>
            <person name="Arai W."/>
            <person name="Tsubouchi T."/>
            <person name="Morono Y."/>
            <person name="Uchiyama I."/>
            <person name="Ito T."/>
            <person name="Fujiyama A."/>
            <person name="Inagaki F."/>
            <person name="Takami H."/>
        </authorList>
    </citation>
    <scope>NUCLEOTIDE SEQUENCE</scope>
    <source>
        <strain evidence="1">Expedition CK06-06</strain>
    </source>
</reference>
<dbReference type="AlphaFoldDB" id="X1CJ48"/>
<protein>
    <submittedName>
        <fullName evidence="1">Uncharacterized protein</fullName>
    </submittedName>
</protein>
<accession>X1CJ48</accession>